<feature type="region of interest" description="Disordered" evidence="1">
    <location>
        <begin position="1"/>
        <end position="49"/>
    </location>
</feature>
<feature type="compositionally biased region" description="Low complexity" evidence="1">
    <location>
        <begin position="9"/>
        <end position="18"/>
    </location>
</feature>
<evidence type="ECO:0000256" key="1">
    <source>
        <dbReference type="SAM" id="MobiDB-lite"/>
    </source>
</evidence>
<keyword evidence="4" id="KW-1185">Reference proteome</keyword>
<dbReference type="AlphaFoldDB" id="A0A895YNS7"/>
<dbReference type="KEGG" id="nhy:JQS43_08825"/>
<dbReference type="Proteomes" id="UP000662857">
    <property type="component" value="Chromosome"/>
</dbReference>
<evidence type="ECO:0000256" key="2">
    <source>
        <dbReference type="SAM" id="Phobius"/>
    </source>
</evidence>
<keyword evidence="2" id="KW-1133">Transmembrane helix</keyword>
<protein>
    <submittedName>
        <fullName evidence="3">Uncharacterized protein</fullName>
    </submittedName>
</protein>
<feature type="transmembrane region" description="Helical" evidence="2">
    <location>
        <begin position="80"/>
        <end position="99"/>
    </location>
</feature>
<dbReference type="RefSeq" id="WP_239678578.1">
    <property type="nucleotide sequence ID" value="NZ_CP070499.1"/>
</dbReference>
<feature type="compositionally biased region" description="Basic residues" evidence="1">
    <location>
        <begin position="19"/>
        <end position="36"/>
    </location>
</feature>
<keyword evidence="2" id="KW-0472">Membrane</keyword>
<proteinExistence type="predicted"/>
<dbReference type="EMBL" id="CP070499">
    <property type="protein sequence ID" value="QSB16366.1"/>
    <property type="molecule type" value="Genomic_DNA"/>
</dbReference>
<accession>A0A895YNS7</accession>
<gene>
    <name evidence="3" type="ORF">JQS43_08825</name>
</gene>
<evidence type="ECO:0000313" key="3">
    <source>
        <dbReference type="EMBL" id="QSB16366.1"/>
    </source>
</evidence>
<name>A0A895YNS7_9ACTN</name>
<feature type="transmembrane region" description="Helical" evidence="2">
    <location>
        <begin position="57"/>
        <end position="74"/>
    </location>
</feature>
<evidence type="ECO:0000313" key="4">
    <source>
        <dbReference type="Proteomes" id="UP000662857"/>
    </source>
</evidence>
<sequence>MSKQRTANKSSGGMSKATGKSKKASGKQHPASRRGGRYGGRGRTGFAGMRRTRTQRLGIAAVALVALALIWLFVEWQLAIGLSALVLLVLPAFVVLTMGRRY</sequence>
<organism evidence="3 4">
    <name type="scientific">Natronosporangium hydrolyticum</name>
    <dbReference type="NCBI Taxonomy" id="2811111"/>
    <lineage>
        <taxon>Bacteria</taxon>
        <taxon>Bacillati</taxon>
        <taxon>Actinomycetota</taxon>
        <taxon>Actinomycetes</taxon>
        <taxon>Micromonosporales</taxon>
        <taxon>Micromonosporaceae</taxon>
        <taxon>Natronosporangium</taxon>
    </lineage>
</organism>
<reference evidence="3" key="1">
    <citation type="submission" date="2021-02" db="EMBL/GenBank/DDBJ databases">
        <title>Natrosporangium hydrolyticum gen. nov., sp. nov, a haloalkaliphilic actinobacterium from a soda solonchak soil.</title>
        <authorList>
            <person name="Sorokin D.Y."/>
            <person name="Khijniak T.V."/>
            <person name="Zakharycheva A.P."/>
            <person name="Boueva O.V."/>
            <person name="Ariskina E.V."/>
            <person name="Hahnke R.L."/>
            <person name="Bunk B."/>
            <person name="Sproer C."/>
            <person name="Schumann P."/>
            <person name="Evtushenko L.I."/>
            <person name="Kublanov I.V."/>
        </authorList>
    </citation>
    <scope>NUCLEOTIDE SEQUENCE</scope>
    <source>
        <strain evidence="3">DSM 106523</strain>
    </source>
</reference>
<keyword evidence="2" id="KW-0812">Transmembrane</keyword>